<dbReference type="PROSITE" id="PS50810">
    <property type="entry name" value="FRATAXIN_2"/>
    <property type="match status" value="1"/>
</dbReference>
<evidence type="ECO:0000256" key="1">
    <source>
        <dbReference type="ARBA" id="ARBA00008183"/>
    </source>
</evidence>
<name>A0A0F9BE23_9ZZZZ</name>
<gene>
    <name evidence="4" type="ORF">LCGC14_2460130</name>
</gene>
<reference evidence="4" key="1">
    <citation type="journal article" date="2015" name="Nature">
        <title>Complex archaea that bridge the gap between prokaryotes and eukaryotes.</title>
        <authorList>
            <person name="Spang A."/>
            <person name="Saw J.H."/>
            <person name="Jorgensen S.L."/>
            <person name="Zaremba-Niedzwiedzka K."/>
            <person name="Martijn J."/>
            <person name="Lind A.E."/>
            <person name="van Eijk R."/>
            <person name="Schleper C."/>
            <person name="Guy L."/>
            <person name="Ettema T.J."/>
        </authorList>
    </citation>
    <scope>NUCLEOTIDE SEQUENCE</scope>
</reference>
<sequence>MSETEFNQLADELMFSIEESIDDSGADIDYENTAGVMTLTIEANGSKVILSRQPAMAQIWVAAKSGGYYFNLSDNLSGNDWVCTTTSETLQGLLARVCEEQGEAGMVFSF</sequence>
<organism evidence="4">
    <name type="scientific">marine sediment metagenome</name>
    <dbReference type="NCBI Taxonomy" id="412755"/>
    <lineage>
        <taxon>unclassified sequences</taxon>
        <taxon>metagenomes</taxon>
        <taxon>ecological metagenomes</taxon>
    </lineage>
</organism>
<dbReference type="InterPro" id="IPR020895">
    <property type="entry name" value="Frataxin_CS"/>
</dbReference>
<dbReference type="InterPro" id="IPR047584">
    <property type="entry name" value="CyaY"/>
</dbReference>
<dbReference type="EMBL" id="LAZR01038285">
    <property type="protein sequence ID" value="KKL19970.1"/>
    <property type="molecule type" value="Genomic_DNA"/>
</dbReference>
<dbReference type="Pfam" id="PF01491">
    <property type="entry name" value="Frataxin_Cyay"/>
    <property type="match status" value="1"/>
</dbReference>
<dbReference type="AlphaFoldDB" id="A0A0F9BE23"/>
<dbReference type="SMART" id="SM01219">
    <property type="entry name" value="Frataxin_Cyay"/>
    <property type="match status" value="1"/>
</dbReference>
<keyword evidence="2" id="KW-0479">Metal-binding</keyword>
<comment type="similarity">
    <text evidence="1">Belongs to the frataxin family.</text>
</comment>
<dbReference type="InterPro" id="IPR002908">
    <property type="entry name" value="Frataxin/CyaY"/>
</dbReference>
<dbReference type="InterPro" id="IPR036524">
    <property type="entry name" value="Frataxin/CyaY_sf"/>
</dbReference>
<proteinExistence type="inferred from homology"/>
<accession>A0A0F9BE23</accession>
<dbReference type="PANTHER" id="PTHR16821:SF2">
    <property type="entry name" value="FRATAXIN, MITOCHONDRIAL"/>
    <property type="match status" value="1"/>
</dbReference>
<dbReference type="PROSITE" id="PS01344">
    <property type="entry name" value="FRATAXIN_1"/>
    <property type="match status" value="1"/>
</dbReference>
<dbReference type="SUPFAM" id="SSF55387">
    <property type="entry name" value="Frataxin/Nqo15-like"/>
    <property type="match status" value="1"/>
</dbReference>
<dbReference type="GO" id="GO:0008199">
    <property type="term" value="F:ferric iron binding"/>
    <property type="evidence" value="ECO:0007669"/>
    <property type="project" value="InterPro"/>
</dbReference>
<evidence type="ECO:0008006" key="5">
    <source>
        <dbReference type="Google" id="ProtNLM"/>
    </source>
</evidence>
<dbReference type="HAMAP" id="MF_00142">
    <property type="entry name" value="CyaY"/>
    <property type="match status" value="1"/>
</dbReference>
<protein>
    <recommendedName>
        <fullName evidence="5">Iron-sulfur cluster assembly protein CyaY</fullName>
    </recommendedName>
</protein>
<dbReference type="GO" id="GO:0016226">
    <property type="term" value="P:iron-sulfur cluster assembly"/>
    <property type="evidence" value="ECO:0007669"/>
    <property type="project" value="InterPro"/>
</dbReference>
<dbReference type="Gene3D" id="3.30.920.10">
    <property type="entry name" value="Frataxin/CyaY"/>
    <property type="match status" value="1"/>
</dbReference>
<dbReference type="NCBIfam" id="TIGR03421">
    <property type="entry name" value="FeS_CyaY"/>
    <property type="match status" value="1"/>
</dbReference>
<comment type="caution">
    <text evidence="4">The sequence shown here is derived from an EMBL/GenBank/DDBJ whole genome shotgun (WGS) entry which is preliminary data.</text>
</comment>
<evidence type="ECO:0000313" key="4">
    <source>
        <dbReference type="EMBL" id="KKL19970.1"/>
    </source>
</evidence>
<dbReference type="GO" id="GO:0008198">
    <property type="term" value="F:ferrous iron binding"/>
    <property type="evidence" value="ECO:0007669"/>
    <property type="project" value="TreeGrafter"/>
</dbReference>
<dbReference type="GO" id="GO:0005829">
    <property type="term" value="C:cytosol"/>
    <property type="evidence" value="ECO:0007669"/>
    <property type="project" value="TreeGrafter"/>
</dbReference>
<evidence type="ECO:0000256" key="3">
    <source>
        <dbReference type="ARBA" id="ARBA00023004"/>
    </source>
</evidence>
<evidence type="ECO:0000256" key="2">
    <source>
        <dbReference type="ARBA" id="ARBA00022723"/>
    </source>
</evidence>
<keyword evidence="3" id="KW-0408">Iron</keyword>
<dbReference type="PANTHER" id="PTHR16821">
    <property type="entry name" value="FRATAXIN"/>
    <property type="match status" value="1"/>
</dbReference>